<evidence type="ECO:0000313" key="2">
    <source>
        <dbReference type="EMBL" id="KRL55908.1"/>
    </source>
</evidence>
<dbReference type="SMART" id="SM01040">
    <property type="entry name" value="Bro-N"/>
    <property type="match status" value="1"/>
</dbReference>
<feature type="domain" description="Bro-N" evidence="1">
    <location>
        <begin position="1"/>
        <end position="121"/>
    </location>
</feature>
<dbReference type="STRING" id="1423778.FC70_GL000493"/>
<dbReference type="PROSITE" id="PS51750">
    <property type="entry name" value="BRO_N"/>
    <property type="match status" value="1"/>
</dbReference>
<organism evidence="2 3">
    <name type="scientific">Paucilactobacillus oligofermentans DSM 15707 = LMG 22743</name>
    <dbReference type="NCBI Taxonomy" id="1423778"/>
    <lineage>
        <taxon>Bacteria</taxon>
        <taxon>Bacillati</taxon>
        <taxon>Bacillota</taxon>
        <taxon>Bacilli</taxon>
        <taxon>Lactobacillales</taxon>
        <taxon>Lactobacillaceae</taxon>
        <taxon>Paucilactobacillus</taxon>
    </lineage>
</organism>
<gene>
    <name evidence="2" type="ORF">FC70_GL000493</name>
</gene>
<reference evidence="2 3" key="1">
    <citation type="journal article" date="2015" name="Genome Announc.">
        <title>Expanding the biotechnology potential of lactobacilli through comparative genomics of 213 strains and associated genera.</title>
        <authorList>
            <person name="Sun Z."/>
            <person name="Harris H.M."/>
            <person name="McCann A."/>
            <person name="Guo C."/>
            <person name="Argimon S."/>
            <person name="Zhang W."/>
            <person name="Yang X."/>
            <person name="Jeffery I.B."/>
            <person name="Cooney J.C."/>
            <person name="Kagawa T.F."/>
            <person name="Liu W."/>
            <person name="Song Y."/>
            <person name="Salvetti E."/>
            <person name="Wrobel A."/>
            <person name="Rasinkangas P."/>
            <person name="Parkhill J."/>
            <person name="Rea M.C."/>
            <person name="O'Sullivan O."/>
            <person name="Ritari J."/>
            <person name="Douillard F.P."/>
            <person name="Paul Ross R."/>
            <person name="Yang R."/>
            <person name="Briner A.E."/>
            <person name="Felis G.E."/>
            <person name="de Vos W.M."/>
            <person name="Barrangou R."/>
            <person name="Klaenhammer T.R."/>
            <person name="Caufield P.W."/>
            <person name="Cui Y."/>
            <person name="Zhang H."/>
            <person name="O'Toole P.W."/>
        </authorList>
    </citation>
    <scope>NUCLEOTIDE SEQUENCE [LARGE SCALE GENOMIC DNA]</scope>
    <source>
        <strain evidence="2 3">DSM 15707</strain>
    </source>
</reference>
<dbReference type="Pfam" id="PF10552">
    <property type="entry name" value="ORF6C"/>
    <property type="match status" value="1"/>
</dbReference>
<sequence>MELQKFSNGVVNLPIKKLEDGSIEFDAEQAAIGLGIVSSAKGYTNVRWSRINEYLNSATTGRKISNDEYLNSATTGRKISKGDFITEPQFYKLAIKANNETAEQFQDWVTGEVLPSIRKNGNYQVKPLSPIEQIRLQNDALIDIDDRVTDLEENQTLSPGEYNYISKRVGQSVNNFVKDRGLDITSDQRKLLYKDINRGINEVTNIKTRAQLRKRHFDLVTEFIDSWNPSTATMMAIRQTNLDL</sequence>
<comment type="caution">
    <text evidence="2">The sequence shown here is derived from an EMBL/GenBank/DDBJ whole genome shotgun (WGS) entry which is preliminary data.</text>
</comment>
<dbReference type="EMBL" id="AZFE01000030">
    <property type="protein sequence ID" value="KRL55908.1"/>
    <property type="molecule type" value="Genomic_DNA"/>
</dbReference>
<dbReference type="PATRIC" id="fig|1423778.4.peg.514"/>
<dbReference type="Proteomes" id="UP000051697">
    <property type="component" value="Unassembled WGS sequence"/>
</dbReference>
<dbReference type="RefSeq" id="WP_057889476.1">
    <property type="nucleotide sequence ID" value="NZ_AZFE01000030.1"/>
</dbReference>
<dbReference type="AlphaFoldDB" id="A0A0R1RL73"/>
<keyword evidence="3" id="KW-1185">Reference proteome</keyword>
<dbReference type="KEGG" id="lol:LACOL_0804"/>
<accession>A0A0R1RL73</accession>
<name>A0A0R1RL73_9LACO</name>
<evidence type="ECO:0000259" key="1">
    <source>
        <dbReference type="PROSITE" id="PS51750"/>
    </source>
</evidence>
<dbReference type="InterPro" id="IPR018878">
    <property type="entry name" value="ORF6C_dom"/>
</dbReference>
<proteinExistence type="predicted"/>
<dbReference type="Pfam" id="PF02498">
    <property type="entry name" value="Bro-N"/>
    <property type="match status" value="1"/>
</dbReference>
<dbReference type="OrthoDB" id="9812611at2"/>
<evidence type="ECO:0000313" key="3">
    <source>
        <dbReference type="Proteomes" id="UP000051697"/>
    </source>
</evidence>
<dbReference type="InterPro" id="IPR003497">
    <property type="entry name" value="BRO_N_domain"/>
</dbReference>
<protein>
    <submittedName>
        <fullName evidence="2">BRO domain-containing protein</fullName>
    </submittedName>
</protein>